<dbReference type="PANTHER" id="PTHR35528">
    <property type="entry name" value="BLL1675 PROTEIN"/>
    <property type="match status" value="1"/>
</dbReference>
<keyword evidence="3" id="KW-0233">DNA recombination</keyword>
<evidence type="ECO:0000256" key="3">
    <source>
        <dbReference type="ARBA" id="ARBA00023172"/>
    </source>
</evidence>
<dbReference type="SUPFAM" id="SSF53098">
    <property type="entry name" value="Ribonuclease H-like"/>
    <property type="match status" value="1"/>
</dbReference>
<dbReference type="InterPro" id="IPR032874">
    <property type="entry name" value="DDE_dom"/>
</dbReference>
<accession>A0ABP8DWJ5</accession>
<dbReference type="NCBIfam" id="NF033587">
    <property type="entry name" value="transpos_IS6"/>
    <property type="match status" value="1"/>
</dbReference>
<organism evidence="5 6">
    <name type="scientific">Dactylosporangium darangshiense</name>
    <dbReference type="NCBI Taxonomy" id="579108"/>
    <lineage>
        <taxon>Bacteria</taxon>
        <taxon>Bacillati</taxon>
        <taxon>Actinomycetota</taxon>
        <taxon>Actinomycetes</taxon>
        <taxon>Micromonosporales</taxon>
        <taxon>Micromonosporaceae</taxon>
        <taxon>Dactylosporangium</taxon>
    </lineage>
</organism>
<gene>
    <name evidence="5" type="ORF">GCM10022255_116000</name>
</gene>
<evidence type="ECO:0000256" key="1">
    <source>
        <dbReference type="ARBA" id="ARBA00022578"/>
    </source>
</evidence>
<dbReference type="InterPro" id="IPR047930">
    <property type="entry name" value="Transpos_IS6"/>
</dbReference>
<proteinExistence type="predicted"/>
<reference evidence="6" key="1">
    <citation type="journal article" date="2019" name="Int. J. Syst. Evol. Microbiol.">
        <title>The Global Catalogue of Microorganisms (GCM) 10K type strain sequencing project: providing services to taxonomists for standard genome sequencing and annotation.</title>
        <authorList>
            <consortium name="The Broad Institute Genomics Platform"/>
            <consortium name="The Broad Institute Genome Sequencing Center for Infectious Disease"/>
            <person name="Wu L."/>
            <person name="Ma J."/>
        </authorList>
    </citation>
    <scope>NUCLEOTIDE SEQUENCE [LARGE SCALE GENOMIC DNA]</scope>
    <source>
        <strain evidence="6">JCM 17441</strain>
    </source>
</reference>
<dbReference type="InterPro" id="IPR012337">
    <property type="entry name" value="RNaseH-like_sf"/>
</dbReference>
<comment type="caution">
    <text evidence="5">The sequence shown here is derived from an EMBL/GenBank/DDBJ whole genome shotgun (WGS) entry which is preliminary data.</text>
</comment>
<name>A0ABP8DWJ5_9ACTN</name>
<dbReference type="InterPro" id="IPR052183">
    <property type="entry name" value="IS_Transposase"/>
</dbReference>
<sequence length="250" mass="28620">MSVALVGQARPVRFSNRRRPALPPRSAFGGFRFLPEVIVVAVRLYLRYNLSYRDVEELLIERGVEVDHVTVFRWVQRFTPLLADAARFCRHTPGGRWFVDETYIKVNGVWRYVYRAVDQDGQVLDVLISTRRDAAAARRLVRRALATLKVRPTEVVTDAAPVYPAVLDELVPSAWHHVGRHANNRIEADHSRLKHRLRPMRGLRTDRTAQTIIAGHAFMQNLRREHYELGVNAPRGMRIAAAFTELATAI</sequence>
<dbReference type="Proteomes" id="UP001500620">
    <property type="component" value="Unassembled WGS sequence"/>
</dbReference>
<feature type="domain" description="DDE" evidence="4">
    <location>
        <begin position="96"/>
        <end position="226"/>
    </location>
</feature>
<keyword evidence="1" id="KW-0815">Transposition</keyword>
<dbReference type="PANTHER" id="PTHR35528:SF3">
    <property type="entry name" value="BLL1675 PROTEIN"/>
    <property type="match status" value="1"/>
</dbReference>
<evidence type="ECO:0000313" key="6">
    <source>
        <dbReference type="Proteomes" id="UP001500620"/>
    </source>
</evidence>
<keyword evidence="6" id="KW-1185">Reference proteome</keyword>
<protein>
    <submittedName>
        <fullName evidence="5">IS6-like element IS6100 family transposase</fullName>
    </submittedName>
</protein>
<evidence type="ECO:0000259" key="4">
    <source>
        <dbReference type="Pfam" id="PF13610"/>
    </source>
</evidence>
<dbReference type="Pfam" id="PF13610">
    <property type="entry name" value="DDE_Tnp_IS240"/>
    <property type="match status" value="1"/>
</dbReference>
<dbReference type="EMBL" id="BAABAT010000117">
    <property type="protein sequence ID" value="GAA4264236.1"/>
    <property type="molecule type" value="Genomic_DNA"/>
</dbReference>
<keyword evidence="2" id="KW-0238">DNA-binding</keyword>
<evidence type="ECO:0000256" key="2">
    <source>
        <dbReference type="ARBA" id="ARBA00023125"/>
    </source>
</evidence>
<evidence type="ECO:0000313" key="5">
    <source>
        <dbReference type="EMBL" id="GAA4264236.1"/>
    </source>
</evidence>